<proteinExistence type="predicted"/>
<dbReference type="Proteomes" id="UP000198660">
    <property type="component" value="Unassembled WGS sequence"/>
</dbReference>
<dbReference type="InterPro" id="IPR027972">
    <property type="entry name" value="DUF4489"/>
</dbReference>
<dbReference type="AlphaFoldDB" id="A0A1I6R7C5"/>
<sequence>MENRFKRHSFIKHNNKKKILNEVHVHCGRIYTPSLPTHLSNTDPPIPLTSVEIRSLKKIKNPIVKINYSCVIPLTQRRRIKRFKFIFRLVRKEKNKNPVNLNEWELSQLFIEVLNLNEYVRVPFVIQYCDESHTFNDTKVIYEIQLAEVSLRNASYKIIDKGFSALVSSNVNHF</sequence>
<name>A0A1I6R7C5_9BACL</name>
<keyword evidence="2" id="KW-1185">Reference proteome</keyword>
<dbReference type="OrthoDB" id="3001599at2"/>
<dbReference type="Pfam" id="PF14879">
    <property type="entry name" value="DUF4489"/>
    <property type="match status" value="1"/>
</dbReference>
<dbReference type="RefSeq" id="WP_091835928.1">
    <property type="nucleotide sequence ID" value="NZ_FPAA01000004.1"/>
</dbReference>
<reference evidence="2" key="1">
    <citation type="submission" date="2016-10" db="EMBL/GenBank/DDBJ databases">
        <authorList>
            <person name="Varghese N."/>
            <person name="Submissions S."/>
        </authorList>
    </citation>
    <scope>NUCLEOTIDE SEQUENCE [LARGE SCALE GENOMIC DNA]</scope>
    <source>
        <strain evidence="2">DSM 45789</strain>
    </source>
</reference>
<evidence type="ECO:0000313" key="1">
    <source>
        <dbReference type="EMBL" id="SFS60480.1"/>
    </source>
</evidence>
<dbReference type="EMBL" id="FPAA01000004">
    <property type="protein sequence ID" value="SFS60480.1"/>
    <property type="molecule type" value="Genomic_DNA"/>
</dbReference>
<protein>
    <submittedName>
        <fullName evidence="1">Uncharacterized protein</fullName>
    </submittedName>
</protein>
<accession>A0A1I6R7C5</accession>
<organism evidence="1 2">
    <name type="scientific">Marininema halotolerans</name>
    <dbReference type="NCBI Taxonomy" id="1155944"/>
    <lineage>
        <taxon>Bacteria</taxon>
        <taxon>Bacillati</taxon>
        <taxon>Bacillota</taxon>
        <taxon>Bacilli</taxon>
        <taxon>Bacillales</taxon>
        <taxon>Thermoactinomycetaceae</taxon>
        <taxon>Marininema</taxon>
    </lineage>
</organism>
<gene>
    <name evidence="1" type="ORF">SAMN05444972_104202</name>
</gene>
<evidence type="ECO:0000313" key="2">
    <source>
        <dbReference type="Proteomes" id="UP000198660"/>
    </source>
</evidence>